<evidence type="ECO:0000313" key="3">
    <source>
        <dbReference type="Proteomes" id="UP000018888"/>
    </source>
</evidence>
<accession>A0A2P4QWW1</accession>
<evidence type="ECO:0000313" key="2">
    <source>
        <dbReference type="EMBL" id="POG82119.1"/>
    </source>
</evidence>
<keyword evidence="1" id="KW-1133">Transmembrane helix</keyword>
<proteinExistence type="predicted"/>
<protein>
    <submittedName>
        <fullName evidence="2">Uncharacterized protein</fullName>
    </submittedName>
</protein>
<dbReference type="AlphaFoldDB" id="A0A2P4QWW1"/>
<gene>
    <name evidence="2" type="ORF">GLOIN_2v1498888</name>
</gene>
<feature type="transmembrane region" description="Helical" evidence="1">
    <location>
        <begin position="29"/>
        <end position="50"/>
    </location>
</feature>
<comment type="caution">
    <text evidence="2">The sequence shown here is derived from an EMBL/GenBank/DDBJ whole genome shotgun (WGS) entry which is preliminary data.</text>
</comment>
<reference evidence="2 3" key="1">
    <citation type="journal article" date="2013" name="Proc. Natl. Acad. Sci. U.S.A.">
        <title>Genome of an arbuscular mycorrhizal fungus provides insight into the oldest plant symbiosis.</title>
        <authorList>
            <person name="Tisserant E."/>
            <person name="Malbreil M."/>
            <person name="Kuo A."/>
            <person name="Kohler A."/>
            <person name="Symeonidi A."/>
            <person name="Balestrini R."/>
            <person name="Charron P."/>
            <person name="Duensing N."/>
            <person name="Frei Dit Frey N."/>
            <person name="Gianinazzi-Pearson V."/>
            <person name="Gilbert L.B."/>
            <person name="Handa Y."/>
            <person name="Herr J.R."/>
            <person name="Hijri M."/>
            <person name="Koul R."/>
            <person name="Kawaguchi M."/>
            <person name="Krajinski F."/>
            <person name="Lammers P.J."/>
            <person name="Masclaux F.G."/>
            <person name="Murat C."/>
            <person name="Morin E."/>
            <person name="Ndikumana S."/>
            <person name="Pagni M."/>
            <person name="Petitpierre D."/>
            <person name="Requena N."/>
            <person name="Rosikiewicz P."/>
            <person name="Riley R."/>
            <person name="Saito K."/>
            <person name="San Clemente H."/>
            <person name="Shapiro H."/>
            <person name="van Tuinen D."/>
            <person name="Becard G."/>
            <person name="Bonfante P."/>
            <person name="Paszkowski U."/>
            <person name="Shachar-Hill Y.Y."/>
            <person name="Tuskan G.A."/>
            <person name="Young P.W."/>
            <person name="Sanders I.R."/>
            <person name="Henrissat B."/>
            <person name="Rensing S.A."/>
            <person name="Grigoriev I.V."/>
            <person name="Corradi N."/>
            <person name="Roux C."/>
            <person name="Martin F."/>
        </authorList>
    </citation>
    <scope>NUCLEOTIDE SEQUENCE [LARGE SCALE GENOMIC DNA]</scope>
    <source>
        <strain evidence="2 3">DAOM 197198</strain>
    </source>
</reference>
<dbReference type="EMBL" id="AUPC02000006">
    <property type="protein sequence ID" value="POG82119.1"/>
    <property type="molecule type" value="Genomic_DNA"/>
</dbReference>
<dbReference type="Proteomes" id="UP000018888">
    <property type="component" value="Unassembled WGS sequence"/>
</dbReference>
<organism evidence="2 3">
    <name type="scientific">Rhizophagus irregularis (strain DAOM 181602 / DAOM 197198 / MUCL 43194)</name>
    <name type="common">Arbuscular mycorrhizal fungus</name>
    <name type="synonym">Glomus intraradices</name>
    <dbReference type="NCBI Taxonomy" id="747089"/>
    <lineage>
        <taxon>Eukaryota</taxon>
        <taxon>Fungi</taxon>
        <taxon>Fungi incertae sedis</taxon>
        <taxon>Mucoromycota</taxon>
        <taxon>Glomeromycotina</taxon>
        <taxon>Glomeromycetes</taxon>
        <taxon>Glomerales</taxon>
        <taxon>Glomeraceae</taxon>
        <taxon>Rhizophagus</taxon>
    </lineage>
</organism>
<evidence type="ECO:0000256" key="1">
    <source>
        <dbReference type="SAM" id="Phobius"/>
    </source>
</evidence>
<keyword evidence="1" id="KW-0472">Membrane</keyword>
<keyword evidence="1" id="KW-0812">Transmembrane</keyword>
<sequence length="98" mass="11300">MSTIAIFQGCANIVIILYQRDKINSIVKFASIPIVSLTSTSTVISSSISINLSFQYVIKFFVIFFLLFILLLFINNFFKIDLIKFRFILGLVIYIYQL</sequence>
<feature type="transmembrane region" description="Helical" evidence="1">
    <location>
        <begin position="56"/>
        <end position="78"/>
    </location>
</feature>
<name>A0A2P4QWW1_RHIID</name>
<reference evidence="2 3" key="2">
    <citation type="journal article" date="2018" name="New Phytol.">
        <title>High intraspecific genome diversity in the model arbuscular mycorrhizal symbiont Rhizophagus irregularis.</title>
        <authorList>
            <person name="Chen E.C.H."/>
            <person name="Morin E."/>
            <person name="Beaudet D."/>
            <person name="Noel J."/>
            <person name="Yildirir G."/>
            <person name="Ndikumana S."/>
            <person name="Charron P."/>
            <person name="St-Onge C."/>
            <person name="Giorgi J."/>
            <person name="Kruger M."/>
            <person name="Marton T."/>
            <person name="Ropars J."/>
            <person name="Grigoriev I.V."/>
            <person name="Hainaut M."/>
            <person name="Henrissat B."/>
            <person name="Roux C."/>
            <person name="Martin F."/>
            <person name="Corradi N."/>
        </authorList>
    </citation>
    <scope>NUCLEOTIDE SEQUENCE [LARGE SCALE GENOMIC DNA]</scope>
    <source>
        <strain evidence="2 3">DAOM 197198</strain>
    </source>
</reference>
<keyword evidence="3" id="KW-1185">Reference proteome</keyword>